<sequence>MMRPNDPRIRQTINQITHNLESANETAREGVYNFAHEYLSPCFAAIGGCIRTCTAPCFPTREDQLRRRRRGRAELSFDFYDDWDNEAAGDGLLGWDNDELDRLLAGSSNARGSAEQPRRQRKMSYGTRGVRRRNTVLPDERHDPTVIPKSSVLGFLERFPWRIGSRGIKYRPSAADLQERPGRARADIHENQPLMEATDESDGDSEHGGADRDGKPGRTRSGTQSSRETSNSLSSRGDLIPSDDEEDAVPLDDEFAVALTRRGTGFSSEDQLSGKLASRDTASRDSRSTGRGKVRGDSKGRSSGTSDVEIIRDTEPLGDLLKEEESVKIHEESEITKNRLAAHRLAINRGLGQNDQSTTLLRTQPNKTPSEPESNERQALVSALEGPTIENNVQLTSQFPTQHLSLDQQQTDSSSPRPSPSSINRGSVPVSEAILPPSGLQDVSKQPDGHGPSSEPEADPGGD</sequence>
<feature type="region of interest" description="Disordered" evidence="1">
    <location>
        <begin position="347"/>
        <end position="379"/>
    </location>
</feature>
<keyword evidence="3" id="KW-1185">Reference proteome</keyword>
<feature type="compositionally biased region" description="Low complexity" evidence="1">
    <location>
        <begin position="225"/>
        <end position="235"/>
    </location>
</feature>
<feature type="compositionally biased region" description="Basic and acidic residues" evidence="1">
    <location>
        <begin position="277"/>
        <end position="300"/>
    </location>
</feature>
<feature type="compositionally biased region" description="Polar residues" evidence="1">
    <location>
        <begin position="351"/>
        <end position="372"/>
    </location>
</feature>
<comment type="caution">
    <text evidence="2">The sequence shown here is derived from an EMBL/GenBank/DDBJ whole genome shotgun (WGS) entry which is preliminary data.</text>
</comment>
<organism evidence="2 3">
    <name type="scientific">Elaphomyces granulatus</name>
    <dbReference type="NCBI Taxonomy" id="519963"/>
    <lineage>
        <taxon>Eukaryota</taxon>
        <taxon>Fungi</taxon>
        <taxon>Dikarya</taxon>
        <taxon>Ascomycota</taxon>
        <taxon>Pezizomycotina</taxon>
        <taxon>Eurotiomycetes</taxon>
        <taxon>Eurotiomycetidae</taxon>
        <taxon>Eurotiales</taxon>
        <taxon>Elaphomycetaceae</taxon>
        <taxon>Elaphomyces</taxon>
    </lineage>
</organism>
<feature type="compositionally biased region" description="Acidic residues" evidence="1">
    <location>
        <begin position="241"/>
        <end position="255"/>
    </location>
</feature>
<evidence type="ECO:0000256" key="1">
    <source>
        <dbReference type="SAM" id="MobiDB-lite"/>
    </source>
</evidence>
<gene>
    <name evidence="2" type="ORF">Egran_03366</name>
</gene>
<protein>
    <submittedName>
        <fullName evidence="2">Uncharacterized protein</fullName>
    </submittedName>
</protein>
<dbReference type="OrthoDB" id="5421971at2759"/>
<feature type="region of interest" description="Disordered" evidence="1">
    <location>
        <begin position="107"/>
        <end position="143"/>
    </location>
</feature>
<proteinExistence type="predicted"/>
<feature type="compositionally biased region" description="Basic and acidic residues" evidence="1">
    <location>
        <begin position="177"/>
        <end position="190"/>
    </location>
</feature>
<dbReference type="Proteomes" id="UP000243515">
    <property type="component" value="Unassembled WGS sequence"/>
</dbReference>
<feature type="region of interest" description="Disordered" evidence="1">
    <location>
        <begin position="395"/>
        <end position="463"/>
    </location>
</feature>
<feature type="region of interest" description="Disordered" evidence="1">
    <location>
        <begin position="172"/>
        <end position="317"/>
    </location>
</feature>
<evidence type="ECO:0000313" key="3">
    <source>
        <dbReference type="Proteomes" id="UP000243515"/>
    </source>
</evidence>
<feature type="compositionally biased region" description="Basic and acidic residues" evidence="1">
    <location>
        <begin position="204"/>
        <end position="216"/>
    </location>
</feature>
<dbReference type="AlphaFoldDB" id="A0A232LXM4"/>
<accession>A0A232LXM4</accession>
<reference evidence="2 3" key="1">
    <citation type="journal article" date="2015" name="Environ. Microbiol.">
        <title>Metagenome sequence of Elaphomyces granulatus from sporocarp tissue reveals Ascomycota ectomycorrhizal fingerprints of genome expansion and a Proteobacteria-rich microbiome.</title>
        <authorList>
            <person name="Quandt C.A."/>
            <person name="Kohler A."/>
            <person name="Hesse C.N."/>
            <person name="Sharpton T.J."/>
            <person name="Martin F."/>
            <person name="Spatafora J.W."/>
        </authorList>
    </citation>
    <scope>NUCLEOTIDE SEQUENCE [LARGE SCALE GENOMIC DNA]</scope>
    <source>
        <strain evidence="2 3">OSC145934</strain>
    </source>
</reference>
<name>A0A232LXM4_9EURO</name>
<dbReference type="EMBL" id="NPHW01003845">
    <property type="protein sequence ID" value="OXV08872.1"/>
    <property type="molecule type" value="Genomic_DNA"/>
</dbReference>
<feature type="compositionally biased region" description="Low complexity" evidence="1">
    <location>
        <begin position="401"/>
        <end position="422"/>
    </location>
</feature>
<evidence type="ECO:0000313" key="2">
    <source>
        <dbReference type="EMBL" id="OXV08872.1"/>
    </source>
</evidence>